<dbReference type="InterPro" id="IPR035398">
    <property type="entry name" value="Bac_rhamnosid_C"/>
</dbReference>
<dbReference type="OrthoDB" id="9761045at2"/>
<dbReference type="Pfam" id="PF05592">
    <property type="entry name" value="Bac_rhamnosid"/>
    <property type="match status" value="1"/>
</dbReference>
<dbReference type="PANTHER" id="PTHR33307">
    <property type="entry name" value="ALPHA-RHAMNOSIDASE (EUROFUNG)"/>
    <property type="match status" value="1"/>
</dbReference>
<evidence type="ECO:0000313" key="9">
    <source>
        <dbReference type="Proteomes" id="UP000460272"/>
    </source>
</evidence>
<dbReference type="Pfam" id="PF17389">
    <property type="entry name" value="Bac_rhamnosid6H"/>
    <property type="match status" value="1"/>
</dbReference>
<dbReference type="InterPro" id="IPR035396">
    <property type="entry name" value="Bac_rhamnosid6H"/>
</dbReference>
<dbReference type="GO" id="GO:0030596">
    <property type="term" value="F:alpha-L-rhamnosidase activity"/>
    <property type="evidence" value="ECO:0007669"/>
    <property type="project" value="UniProtKB-EC"/>
</dbReference>
<dbReference type="Proteomes" id="UP000460272">
    <property type="component" value="Unassembled WGS sequence"/>
</dbReference>
<proteinExistence type="predicted"/>
<keyword evidence="9" id="KW-1185">Reference proteome</keyword>
<evidence type="ECO:0000313" key="8">
    <source>
        <dbReference type="EMBL" id="TVZ01432.1"/>
    </source>
</evidence>
<reference evidence="8 9" key="1">
    <citation type="submission" date="2018-11" db="EMBL/GenBank/DDBJ databases">
        <title>Trebonia kvetii gen.nov., sp.nov., a novel acidophilic actinobacterium, and proposal of the new actinobacterial family Treboniaceae fam. nov.</title>
        <authorList>
            <person name="Rapoport D."/>
            <person name="Sagova-Mareckova M."/>
            <person name="Sedlacek I."/>
            <person name="Provaznik J."/>
            <person name="Kralova S."/>
            <person name="Pavlinic D."/>
            <person name="Benes V."/>
            <person name="Kopecky J."/>
        </authorList>
    </citation>
    <scope>NUCLEOTIDE SEQUENCE [LARGE SCALE GENOMIC DNA]</scope>
    <source>
        <strain evidence="8 9">15Tr583</strain>
    </source>
</reference>
<evidence type="ECO:0000256" key="1">
    <source>
        <dbReference type="ARBA" id="ARBA00001445"/>
    </source>
</evidence>
<dbReference type="InterPro" id="IPR012341">
    <property type="entry name" value="6hp_glycosidase-like_sf"/>
</dbReference>
<protein>
    <recommendedName>
        <fullName evidence="2">alpha-L-rhamnosidase</fullName>
        <ecNumber evidence="2">3.2.1.40</ecNumber>
    </recommendedName>
</protein>
<dbReference type="EMBL" id="RPFW01000007">
    <property type="protein sequence ID" value="TVZ01432.1"/>
    <property type="molecule type" value="Genomic_DNA"/>
</dbReference>
<comment type="caution">
    <text evidence="8">The sequence shown here is derived from an EMBL/GenBank/DDBJ whole genome shotgun (WGS) entry which is preliminary data.</text>
</comment>
<sequence>MRAEHLSQPFGIGERRPRLSWLLPAGAAGQSAYRLRASAGGDGGDGALGCGSDSGWIDGADSVLVPWPFGPLGSAERVTVRVAVRTDLGESPWSEPLSVETGLLSAADWAGFADWVSPDSDPMAPAGQRPACSLRSFVTLRPSVPVVSARLYATAHGLYEVFLGGVRVGDLELTPGFTQYDARLQVQAYDVTGLLSSGTTEISALLSDGWWRGQVGALRSADQWGTETAFLAQLRVRYADGTTQVTGTGASWESRVSHVLAADLIEGQRTDLRLAGRGDLDGGWRPVRVGDHGFDRLVWSPAPPVRRVAEIRPVSVSRIGAGRQVVDLGQNINGWLRLSCLGESGLGPAGTEITLTHAEWLGPDGDVTAEHMRPAFPFLPHPLPAGQVDTVVSDGRSPAFEPRHTTHGFQYARVDGYPGDLSPDSVSGVLVHTDMRRTGWFSCSDVRVNRFHDAAVWSLRDNACDIPTDCPTRERAGWTGDWQLFLPAAAFVYDVAGFSVKWLRDLAADQRSDGVVANMSPLPRSEGWKGPVGGWHGSAGWGDTAVIVPWELYRAYGDAAILEEQWASMTAWLRYVEQAAAGSRHPSRVARPGAAAPHERYLWDTGFHFGEWKVPGEEIADMAAYQAVDKGHVATAYYFRSASLLASIAAVLGRPADASRYAALAELVRDAWQREFIGADGQILPGDQPNLVRGLAFGLVPSGLRDAAAGRLAALIRSAGTRLGTGFLSTPYLLPVLAEHGQAGLAYELLLADTPPSWLTMTDRGATTVWESWEGIDADGVPHESLNHYSKGAVIDFLHRYVAGIRLGDSPAYRSFVVEPVTGGGLTSASAAHESPYGRIESSWAIHDGVLRLRVLVPPGTSALVRAGGCEMAAGPGRHEFTVPAS</sequence>
<organism evidence="8 9">
    <name type="scientific">Trebonia kvetii</name>
    <dbReference type="NCBI Taxonomy" id="2480626"/>
    <lineage>
        <taxon>Bacteria</taxon>
        <taxon>Bacillati</taxon>
        <taxon>Actinomycetota</taxon>
        <taxon>Actinomycetes</taxon>
        <taxon>Streptosporangiales</taxon>
        <taxon>Treboniaceae</taxon>
        <taxon>Trebonia</taxon>
    </lineage>
</organism>
<dbReference type="Gene3D" id="2.60.40.10">
    <property type="entry name" value="Immunoglobulins"/>
    <property type="match status" value="1"/>
</dbReference>
<dbReference type="Gene3D" id="2.60.420.10">
    <property type="entry name" value="Maltose phosphorylase, domain 3"/>
    <property type="match status" value="1"/>
</dbReference>
<dbReference type="InterPro" id="IPR008902">
    <property type="entry name" value="Rhamnosid_concanavalin"/>
</dbReference>
<keyword evidence="3" id="KW-0378">Hydrolase</keyword>
<dbReference type="Pfam" id="PF17390">
    <property type="entry name" value="Bac_rhamnosid_C"/>
    <property type="match status" value="1"/>
</dbReference>
<comment type="catalytic activity">
    <reaction evidence="1">
        <text>Hydrolysis of terminal non-reducing alpha-L-rhamnose residues in alpha-L-rhamnosides.</text>
        <dbReference type="EC" id="3.2.1.40"/>
    </reaction>
</comment>
<dbReference type="SUPFAM" id="SSF48208">
    <property type="entry name" value="Six-hairpin glycosidases"/>
    <property type="match status" value="1"/>
</dbReference>
<dbReference type="GO" id="GO:0005975">
    <property type="term" value="P:carbohydrate metabolic process"/>
    <property type="evidence" value="ECO:0007669"/>
    <property type="project" value="InterPro"/>
</dbReference>
<evidence type="ECO:0000256" key="2">
    <source>
        <dbReference type="ARBA" id="ARBA00012652"/>
    </source>
</evidence>
<dbReference type="InterPro" id="IPR013783">
    <property type="entry name" value="Ig-like_fold"/>
</dbReference>
<dbReference type="Pfam" id="PF25788">
    <property type="entry name" value="Ig_Rha78A_N"/>
    <property type="match status" value="1"/>
</dbReference>
<feature type="domain" description="Alpha-L-rhamnosidase six-hairpin glycosidase" evidence="6">
    <location>
        <begin position="436"/>
        <end position="802"/>
    </location>
</feature>
<accession>A0A6P2BQX6</accession>
<dbReference type="Pfam" id="PF08531">
    <property type="entry name" value="Bac_rhamnosid_N"/>
    <property type="match status" value="1"/>
</dbReference>
<dbReference type="EC" id="3.2.1.40" evidence="2"/>
<dbReference type="AlphaFoldDB" id="A0A6P2BQX6"/>
<dbReference type="PANTHER" id="PTHR33307:SF6">
    <property type="entry name" value="ALPHA-RHAMNOSIDASE (EUROFUNG)-RELATED"/>
    <property type="match status" value="1"/>
</dbReference>
<dbReference type="InterPro" id="IPR008928">
    <property type="entry name" value="6-hairpin_glycosidase_sf"/>
</dbReference>
<evidence type="ECO:0000259" key="5">
    <source>
        <dbReference type="Pfam" id="PF08531"/>
    </source>
</evidence>
<feature type="domain" description="Alpha-L-rhamnosidase C-terminal" evidence="7">
    <location>
        <begin position="804"/>
        <end position="865"/>
    </location>
</feature>
<evidence type="ECO:0000259" key="4">
    <source>
        <dbReference type="Pfam" id="PF05592"/>
    </source>
</evidence>
<feature type="domain" description="Alpha-L-rhamnosidase concanavalin-like" evidence="4">
    <location>
        <begin position="318"/>
        <end position="432"/>
    </location>
</feature>
<dbReference type="Gene3D" id="2.60.120.260">
    <property type="entry name" value="Galactose-binding domain-like"/>
    <property type="match status" value="2"/>
</dbReference>
<dbReference type="PIRSF" id="PIRSF010631">
    <property type="entry name" value="A-rhamnsds"/>
    <property type="match status" value="1"/>
</dbReference>
<dbReference type="InterPro" id="IPR013737">
    <property type="entry name" value="Bac_rhamnosid_N"/>
</dbReference>
<evidence type="ECO:0000259" key="6">
    <source>
        <dbReference type="Pfam" id="PF17389"/>
    </source>
</evidence>
<name>A0A6P2BQX6_9ACTN</name>
<evidence type="ECO:0000256" key="3">
    <source>
        <dbReference type="ARBA" id="ARBA00022801"/>
    </source>
</evidence>
<gene>
    <name evidence="8" type="ORF">EAS64_32840</name>
</gene>
<dbReference type="InterPro" id="IPR016007">
    <property type="entry name" value="Alpha_rhamnosid"/>
</dbReference>
<feature type="domain" description="Bacterial alpha-L-rhamnosidase N-terminal" evidence="5">
    <location>
        <begin position="146"/>
        <end position="308"/>
    </location>
</feature>
<dbReference type="Gene3D" id="1.50.10.10">
    <property type="match status" value="1"/>
</dbReference>
<evidence type="ECO:0000259" key="7">
    <source>
        <dbReference type="Pfam" id="PF17390"/>
    </source>
</evidence>